<dbReference type="InterPro" id="IPR039335">
    <property type="entry name" value="SIB1/2"/>
</dbReference>
<sequence length="138" mass="15198">MKGTKKNTKKRSDSKKDLKVVYISSPMKVKTCASQFRALVQELTGKDSNIADRFMDNCNYDGVTPENSPTSLDTTSAIAADDGGVIGQLPSFDYNTNESVFDPFDDGVMSEVSFLRMFTSNCFHDPSQFDAFTSFGSL</sequence>
<evidence type="ECO:0000313" key="3">
    <source>
        <dbReference type="Proteomes" id="UP001472677"/>
    </source>
</evidence>
<accession>A0ABR2A9L1</accession>
<dbReference type="EMBL" id="JBBPBM010000915">
    <property type="protein sequence ID" value="KAK8489509.1"/>
    <property type="molecule type" value="Genomic_DNA"/>
</dbReference>
<dbReference type="PANTHER" id="PTHR33624">
    <property type="entry name" value="SIGMA FACTOR BINDING PROTEIN 1, CHLOROPLASTIC"/>
    <property type="match status" value="1"/>
</dbReference>
<gene>
    <name evidence="2" type="ORF">V6N12_021106</name>
</gene>
<dbReference type="Proteomes" id="UP001472677">
    <property type="component" value="Unassembled WGS sequence"/>
</dbReference>
<dbReference type="PANTHER" id="PTHR33624:SF17">
    <property type="entry name" value="OS07G0687400 PROTEIN"/>
    <property type="match status" value="1"/>
</dbReference>
<name>A0ABR2A9L1_9ROSI</name>
<organism evidence="2 3">
    <name type="scientific">Hibiscus sabdariffa</name>
    <name type="common">roselle</name>
    <dbReference type="NCBI Taxonomy" id="183260"/>
    <lineage>
        <taxon>Eukaryota</taxon>
        <taxon>Viridiplantae</taxon>
        <taxon>Streptophyta</taxon>
        <taxon>Embryophyta</taxon>
        <taxon>Tracheophyta</taxon>
        <taxon>Spermatophyta</taxon>
        <taxon>Magnoliopsida</taxon>
        <taxon>eudicotyledons</taxon>
        <taxon>Gunneridae</taxon>
        <taxon>Pentapetalae</taxon>
        <taxon>rosids</taxon>
        <taxon>malvids</taxon>
        <taxon>Malvales</taxon>
        <taxon>Malvaceae</taxon>
        <taxon>Malvoideae</taxon>
        <taxon>Hibiscus</taxon>
    </lineage>
</organism>
<evidence type="ECO:0000313" key="2">
    <source>
        <dbReference type="EMBL" id="KAK8489509.1"/>
    </source>
</evidence>
<protein>
    <recommendedName>
        <fullName evidence="1">VQ domain-containing protein</fullName>
    </recommendedName>
</protein>
<proteinExistence type="predicted"/>
<dbReference type="InterPro" id="IPR008889">
    <property type="entry name" value="VQ"/>
</dbReference>
<comment type="caution">
    <text evidence="2">The sequence shown here is derived from an EMBL/GenBank/DDBJ whole genome shotgun (WGS) entry which is preliminary data.</text>
</comment>
<reference evidence="2 3" key="1">
    <citation type="journal article" date="2024" name="G3 (Bethesda)">
        <title>Genome assembly of Hibiscus sabdariffa L. provides insights into metabolisms of medicinal natural products.</title>
        <authorList>
            <person name="Kim T."/>
        </authorList>
    </citation>
    <scope>NUCLEOTIDE SEQUENCE [LARGE SCALE GENOMIC DNA]</scope>
    <source>
        <strain evidence="2">TK-2024</strain>
        <tissue evidence="2">Old leaves</tissue>
    </source>
</reference>
<keyword evidence="3" id="KW-1185">Reference proteome</keyword>
<dbReference type="Pfam" id="PF05678">
    <property type="entry name" value="VQ"/>
    <property type="match status" value="1"/>
</dbReference>
<evidence type="ECO:0000259" key="1">
    <source>
        <dbReference type="Pfam" id="PF05678"/>
    </source>
</evidence>
<feature type="domain" description="VQ" evidence="1">
    <location>
        <begin position="23"/>
        <end position="49"/>
    </location>
</feature>